<feature type="compositionally biased region" description="Basic and acidic residues" evidence="1">
    <location>
        <begin position="112"/>
        <end position="125"/>
    </location>
</feature>
<evidence type="ECO:0000256" key="2">
    <source>
        <dbReference type="SAM" id="Phobius"/>
    </source>
</evidence>
<dbReference type="EMBL" id="JMSN01000127">
    <property type="protein sequence ID" value="KDN37947.1"/>
    <property type="molecule type" value="Genomic_DNA"/>
</dbReference>
<protein>
    <submittedName>
        <fullName evidence="3">Uncharacterized protein</fullName>
    </submittedName>
</protein>
<keyword evidence="2" id="KW-0812">Transmembrane</keyword>
<sequence length="125" mass="13356">MANGVVDAALFCTSALTTAHAIPPFKSYSHIVSQTSASQLPALLTMSYSQQRLIPILLATFVGVASGVYIFDAPLKQYKSDTDGTFDPAKRGALSSLTAPRSSDSQIQQPIAEERVAPITKEVRN</sequence>
<dbReference type="HOGENOM" id="CLU_1994193_0_0_1"/>
<dbReference type="Pfam" id="PF23670">
    <property type="entry name" value="PIGBOS1"/>
    <property type="match status" value="1"/>
</dbReference>
<feature type="compositionally biased region" description="Polar residues" evidence="1">
    <location>
        <begin position="95"/>
        <end position="109"/>
    </location>
</feature>
<keyword evidence="2" id="KW-1133">Transmembrane helix</keyword>
<evidence type="ECO:0000313" key="4">
    <source>
        <dbReference type="Proteomes" id="UP000027361"/>
    </source>
</evidence>
<keyword evidence="2" id="KW-0472">Membrane</keyword>
<evidence type="ECO:0000256" key="1">
    <source>
        <dbReference type="SAM" id="MobiDB-lite"/>
    </source>
</evidence>
<name>A0A066V898_TILAU</name>
<dbReference type="OrthoDB" id="4093673at2759"/>
<feature type="transmembrane region" description="Helical" evidence="2">
    <location>
        <begin position="53"/>
        <end position="71"/>
    </location>
</feature>
<reference evidence="3 4" key="1">
    <citation type="submission" date="2014-05" db="EMBL/GenBank/DDBJ databases">
        <title>Draft genome sequence of a rare smut relative, Tilletiaria anomala UBC 951.</title>
        <authorList>
            <consortium name="DOE Joint Genome Institute"/>
            <person name="Toome M."/>
            <person name="Kuo A."/>
            <person name="Henrissat B."/>
            <person name="Lipzen A."/>
            <person name="Tritt A."/>
            <person name="Yoshinaga Y."/>
            <person name="Zane M."/>
            <person name="Barry K."/>
            <person name="Grigoriev I.V."/>
            <person name="Spatafora J.W."/>
            <person name="Aimea M.C."/>
        </authorList>
    </citation>
    <scope>NUCLEOTIDE SEQUENCE [LARGE SCALE GENOMIC DNA]</scope>
    <source>
        <strain evidence="3 4">UBC 951</strain>
    </source>
</reference>
<proteinExistence type="predicted"/>
<evidence type="ECO:0000313" key="3">
    <source>
        <dbReference type="EMBL" id="KDN37947.1"/>
    </source>
</evidence>
<dbReference type="InParanoid" id="A0A066V898"/>
<accession>A0A066V898</accession>
<dbReference type="GeneID" id="25266200"/>
<feature type="region of interest" description="Disordered" evidence="1">
    <location>
        <begin position="89"/>
        <end position="125"/>
    </location>
</feature>
<comment type="caution">
    <text evidence="3">The sequence shown here is derived from an EMBL/GenBank/DDBJ whole genome shotgun (WGS) entry which is preliminary data.</text>
</comment>
<dbReference type="InterPro" id="IPR057394">
    <property type="entry name" value="PIGBOS1"/>
</dbReference>
<organism evidence="3 4">
    <name type="scientific">Tilletiaria anomala (strain ATCC 24038 / CBS 436.72 / UBC 951)</name>
    <dbReference type="NCBI Taxonomy" id="1037660"/>
    <lineage>
        <taxon>Eukaryota</taxon>
        <taxon>Fungi</taxon>
        <taxon>Dikarya</taxon>
        <taxon>Basidiomycota</taxon>
        <taxon>Ustilaginomycotina</taxon>
        <taxon>Exobasidiomycetes</taxon>
        <taxon>Georgefischeriales</taxon>
        <taxon>Tilletiariaceae</taxon>
        <taxon>Tilletiaria</taxon>
    </lineage>
</organism>
<gene>
    <name evidence="3" type="ORF">K437DRAFT_270721</name>
</gene>
<keyword evidence="4" id="KW-1185">Reference proteome</keyword>
<dbReference type="Proteomes" id="UP000027361">
    <property type="component" value="Unassembled WGS sequence"/>
</dbReference>
<dbReference type="STRING" id="1037660.A0A066V898"/>
<dbReference type="AlphaFoldDB" id="A0A066V898"/>
<dbReference type="RefSeq" id="XP_013240549.1">
    <property type="nucleotide sequence ID" value="XM_013385095.1"/>
</dbReference>